<name>A0A5M6ZBW1_9PROT</name>
<reference evidence="3 4" key="1">
    <citation type="submission" date="2019-09" db="EMBL/GenBank/DDBJ databases">
        <authorList>
            <person name="Kevbrin V."/>
            <person name="Grouzdev D.S."/>
        </authorList>
    </citation>
    <scope>NUCLEOTIDE SEQUENCE [LARGE SCALE GENOMIC DNA]</scope>
    <source>
        <strain evidence="3 4">G-192</strain>
    </source>
</reference>
<dbReference type="Proteomes" id="UP000325122">
    <property type="component" value="Unassembled WGS sequence"/>
</dbReference>
<accession>A0A5M6ZBW1</accession>
<dbReference type="AlphaFoldDB" id="A0A5M6ZBW1"/>
<organism evidence="3 4">
    <name type="scientific">Alkalicaulis satelles</name>
    <dbReference type="NCBI Taxonomy" id="2609175"/>
    <lineage>
        <taxon>Bacteria</taxon>
        <taxon>Pseudomonadati</taxon>
        <taxon>Pseudomonadota</taxon>
        <taxon>Alphaproteobacteria</taxon>
        <taxon>Maricaulales</taxon>
        <taxon>Maricaulaceae</taxon>
        <taxon>Alkalicaulis</taxon>
    </lineage>
</organism>
<evidence type="ECO:0000313" key="4">
    <source>
        <dbReference type="Proteomes" id="UP000325122"/>
    </source>
</evidence>
<evidence type="ECO:0000256" key="1">
    <source>
        <dbReference type="SAM" id="Phobius"/>
    </source>
</evidence>
<keyword evidence="1" id="KW-1133">Transmembrane helix</keyword>
<dbReference type="InterPro" id="IPR012495">
    <property type="entry name" value="TadE-like_dom"/>
</dbReference>
<dbReference type="EMBL" id="VWOJ01000003">
    <property type="protein sequence ID" value="KAA5802216.1"/>
    <property type="molecule type" value="Genomic_DNA"/>
</dbReference>
<comment type="caution">
    <text evidence="3">The sequence shown here is derived from an EMBL/GenBank/DDBJ whole genome shotgun (WGS) entry which is preliminary data.</text>
</comment>
<dbReference type="Pfam" id="PF07811">
    <property type="entry name" value="TadE"/>
    <property type="match status" value="1"/>
</dbReference>
<sequence>MTNAVHIRAARRSGFTLRFIKAREGATAIEFALVAGPFFLLLMGVIEIALFFFASTMIETATNEAARDVRTGEVLVAGDGPGEFRNRICARVGAIADCSRLQVDVRRIDSFSAAQLGALVSDEGVDTTGFGFDPGGPGDIVVIRAVYEWPLIAPGMLNGMANLPGNKRLIVAASAFRNEPFEV</sequence>
<feature type="domain" description="TadE-like" evidence="2">
    <location>
        <begin position="25"/>
        <end position="67"/>
    </location>
</feature>
<evidence type="ECO:0000313" key="3">
    <source>
        <dbReference type="EMBL" id="KAA5802216.1"/>
    </source>
</evidence>
<proteinExistence type="predicted"/>
<feature type="transmembrane region" description="Helical" evidence="1">
    <location>
        <begin position="31"/>
        <end position="54"/>
    </location>
</feature>
<evidence type="ECO:0000259" key="2">
    <source>
        <dbReference type="Pfam" id="PF07811"/>
    </source>
</evidence>
<protein>
    <submittedName>
        <fullName evidence="3">Pilus assembly protein</fullName>
    </submittedName>
</protein>
<gene>
    <name evidence="3" type="ORF">F1654_10270</name>
</gene>
<keyword evidence="4" id="KW-1185">Reference proteome</keyword>
<dbReference type="RefSeq" id="WP_150023467.1">
    <property type="nucleotide sequence ID" value="NZ_VWOJ01000003.1"/>
</dbReference>
<keyword evidence="1" id="KW-0472">Membrane</keyword>
<keyword evidence="1" id="KW-0812">Transmembrane</keyword>